<gene>
    <name evidence="3" type="ORF">GALMADRAFT_148274</name>
</gene>
<sequence length="103" mass="11363">MEIVIPDRGEEERMRAGRWCLLLRYSWALWHILSGVGTVAADLDPRSPFLGLGIDFSLFSRPTPHPTHHIIAQAGHGDHQKDPSTPSSLLDVPISTASALYAH</sequence>
<keyword evidence="2" id="KW-0472">Membrane</keyword>
<keyword evidence="4" id="KW-1185">Reference proteome</keyword>
<reference evidence="4" key="1">
    <citation type="journal article" date="2014" name="Proc. Natl. Acad. Sci. U.S.A.">
        <title>Extensive sampling of basidiomycete genomes demonstrates inadequacy of the white-rot/brown-rot paradigm for wood decay fungi.</title>
        <authorList>
            <person name="Riley R."/>
            <person name="Salamov A.A."/>
            <person name="Brown D.W."/>
            <person name="Nagy L.G."/>
            <person name="Floudas D."/>
            <person name="Held B.W."/>
            <person name="Levasseur A."/>
            <person name="Lombard V."/>
            <person name="Morin E."/>
            <person name="Otillar R."/>
            <person name="Lindquist E.A."/>
            <person name="Sun H."/>
            <person name="LaButti K.M."/>
            <person name="Schmutz J."/>
            <person name="Jabbour D."/>
            <person name="Luo H."/>
            <person name="Baker S.E."/>
            <person name="Pisabarro A.G."/>
            <person name="Walton J.D."/>
            <person name="Blanchette R.A."/>
            <person name="Henrissat B."/>
            <person name="Martin F."/>
            <person name="Cullen D."/>
            <person name="Hibbett D.S."/>
            <person name="Grigoriev I.V."/>
        </authorList>
    </citation>
    <scope>NUCLEOTIDE SEQUENCE [LARGE SCALE GENOMIC DNA]</scope>
    <source>
        <strain evidence="4">CBS 339.88</strain>
    </source>
</reference>
<organism evidence="3 4">
    <name type="scientific">Galerina marginata (strain CBS 339.88)</name>
    <dbReference type="NCBI Taxonomy" id="685588"/>
    <lineage>
        <taxon>Eukaryota</taxon>
        <taxon>Fungi</taxon>
        <taxon>Dikarya</taxon>
        <taxon>Basidiomycota</taxon>
        <taxon>Agaricomycotina</taxon>
        <taxon>Agaricomycetes</taxon>
        <taxon>Agaricomycetidae</taxon>
        <taxon>Agaricales</taxon>
        <taxon>Agaricineae</taxon>
        <taxon>Strophariaceae</taxon>
        <taxon>Galerina</taxon>
    </lineage>
</organism>
<keyword evidence="2" id="KW-1133">Transmembrane helix</keyword>
<name>A0A067SGL7_GALM3</name>
<dbReference type="Proteomes" id="UP000027222">
    <property type="component" value="Unassembled WGS sequence"/>
</dbReference>
<evidence type="ECO:0000256" key="1">
    <source>
        <dbReference type="SAM" id="MobiDB-lite"/>
    </source>
</evidence>
<keyword evidence="2" id="KW-0812">Transmembrane</keyword>
<proteinExistence type="predicted"/>
<feature type="transmembrane region" description="Helical" evidence="2">
    <location>
        <begin position="21"/>
        <end position="41"/>
    </location>
</feature>
<dbReference type="HOGENOM" id="CLU_2263975_0_0_1"/>
<accession>A0A067SGL7</accession>
<evidence type="ECO:0000256" key="2">
    <source>
        <dbReference type="SAM" id="Phobius"/>
    </source>
</evidence>
<dbReference type="EMBL" id="KL142430">
    <property type="protein sequence ID" value="KDR65888.1"/>
    <property type="molecule type" value="Genomic_DNA"/>
</dbReference>
<dbReference type="AlphaFoldDB" id="A0A067SGL7"/>
<evidence type="ECO:0000313" key="3">
    <source>
        <dbReference type="EMBL" id="KDR65888.1"/>
    </source>
</evidence>
<evidence type="ECO:0000313" key="4">
    <source>
        <dbReference type="Proteomes" id="UP000027222"/>
    </source>
</evidence>
<protein>
    <submittedName>
        <fullName evidence="3">Uncharacterized protein</fullName>
    </submittedName>
</protein>
<feature type="region of interest" description="Disordered" evidence="1">
    <location>
        <begin position="67"/>
        <end position="91"/>
    </location>
</feature>